<protein>
    <submittedName>
        <fullName evidence="2">Portal protein</fullName>
    </submittedName>
</protein>
<gene>
    <name evidence="2" type="ORF">RCRHEA_6</name>
</gene>
<dbReference type="GeneID" id="26639925"/>
<dbReference type="EMBL" id="KR935216">
    <property type="protein sequence ID" value="AKU43250.1"/>
    <property type="molecule type" value="Genomic_DNA"/>
</dbReference>
<dbReference type="Proteomes" id="UP000201506">
    <property type="component" value="Segment"/>
</dbReference>
<name>A0A0K1LM50_9CAUD</name>
<evidence type="ECO:0000313" key="2">
    <source>
        <dbReference type="EMBL" id="AKU43250.1"/>
    </source>
</evidence>
<dbReference type="KEGG" id="vg:26639925"/>
<feature type="region of interest" description="Disordered" evidence="1">
    <location>
        <begin position="501"/>
        <end position="526"/>
    </location>
</feature>
<sequence length="526" mass="57623">MADNDARPGFLGRLIGRRAVSAPVARVEPAAPSVPATAAPLHRHQVRRFKAAKPGRLIGGFGGLLTNSTRAEVRQDIRGLVNHARFAAQNVDFLKSYEMMVRRHVVGPSGIALQMDVRNPDGKPDRMANDRIETGWKKWGKRGNCTPCGKLSWWQVEKVAATMLAREGNFLLRCWTGRRFGAFEFQIQPLSIDLLDVDLVQTLGGGSYIDGGVEFDEFNRPVAFYFYDGHPAEAYTGRTRQRIRVPADQVIHVVRQNETGQNLGVPESHTSLRRFNLLSKYEESAMTAAHYGAAAMVFMEQTDPDGAPAPAVGDDQELPEEMEAGMIVDVPPGYTVKPNPSNYPDANMPDFMKSLIRGGAAGLGVSYAGLSSDMEGANFSSLKDGRGEERDEWRMFQRDLSEGLHGEVFKQWLPRALLSGQVALPPVKLDKFDCATWRGRGWLSPNPKDDATANEKNLQNRLVAPSDIVAERGEDFEQLARRFAHDMQTLTDAGVPLSAALTASPPASPAAVEEPGEYGPGAAEVL</sequence>
<evidence type="ECO:0000313" key="3">
    <source>
        <dbReference type="Proteomes" id="UP000201506"/>
    </source>
</evidence>
<dbReference type="Pfam" id="PF05136">
    <property type="entry name" value="Phage_portal_2"/>
    <property type="match status" value="1"/>
</dbReference>
<dbReference type="GO" id="GO:0019068">
    <property type="term" value="P:virion assembly"/>
    <property type="evidence" value="ECO:0007669"/>
    <property type="project" value="InterPro"/>
</dbReference>
<dbReference type="RefSeq" id="YP_009213473.1">
    <property type="nucleotide sequence ID" value="NC_028954.1"/>
</dbReference>
<feature type="compositionally biased region" description="Low complexity" evidence="1">
    <location>
        <begin position="501"/>
        <end position="513"/>
    </location>
</feature>
<dbReference type="OrthoDB" id="1524at10239"/>
<accession>A0A0K1LM50</accession>
<reference evidence="2 3" key="1">
    <citation type="journal article" date="2016" name="Genome Announc.">
        <title>Complete Genome Sequences of Five Bacteriophages That Infect Rhodobacter capsulatus.</title>
        <authorList>
            <person name="Bollivar D.W."/>
            <person name="Bernardoni B."/>
            <person name="Bockman M.R."/>
            <person name="Miller B.M."/>
            <person name="Russell D.A."/>
            <person name="Delesalle V.A."/>
            <person name="Krukonis G.P."/>
            <person name="Hatfull G.F."/>
            <person name="Cross M.R."/>
            <person name="Szewczyk M.M."/>
            <person name="Eppurath A."/>
        </authorList>
    </citation>
    <scope>NUCLEOTIDE SEQUENCE [LARGE SCALE GENOMIC DNA]</scope>
</reference>
<organism evidence="2 3">
    <name type="scientific">Rhodobacter phage RcRhea</name>
    <dbReference type="NCBI Taxonomy" id="1662332"/>
    <lineage>
        <taxon>Viruses</taxon>
        <taxon>Duplodnaviria</taxon>
        <taxon>Heunggongvirae</taxon>
        <taxon>Uroviricota</taxon>
        <taxon>Caudoviricetes</taxon>
        <taxon>Cronusvirus</taxon>
        <taxon>Cronusvirus cronus</taxon>
    </lineage>
</organism>
<dbReference type="NCBIfam" id="TIGR01539">
    <property type="entry name" value="portal_lambda"/>
    <property type="match status" value="1"/>
</dbReference>
<dbReference type="InterPro" id="IPR006429">
    <property type="entry name" value="Phage_lambda_portal"/>
</dbReference>
<proteinExistence type="predicted"/>
<dbReference type="GO" id="GO:0005198">
    <property type="term" value="F:structural molecule activity"/>
    <property type="evidence" value="ECO:0007669"/>
    <property type="project" value="InterPro"/>
</dbReference>
<evidence type="ECO:0000256" key="1">
    <source>
        <dbReference type="SAM" id="MobiDB-lite"/>
    </source>
</evidence>